<evidence type="ECO:0000256" key="1">
    <source>
        <dbReference type="SAM" id="MobiDB-lite"/>
    </source>
</evidence>
<dbReference type="PANTHER" id="PTHR23153">
    <property type="entry name" value="UBX-RELATED"/>
    <property type="match status" value="1"/>
</dbReference>
<organism evidence="3 4">
    <name type="scientific">Rhizophlyctis rosea</name>
    <dbReference type="NCBI Taxonomy" id="64517"/>
    <lineage>
        <taxon>Eukaryota</taxon>
        <taxon>Fungi</taxon>
        <taxon>Fungi incertae sedis</taxon>
        <taxon>Chytridiomycota</taxon>
        <taxon>Chytridiomycota incertae sedis</taxon>
        <taxon>Chytridiomycetes</taxon>
        <taxon>Rhizophlyctidales</taxon>
        <taxon>Rhizophlyctidaceae</taxon>
        <taxon>Rhizophlyctis</taxon>
    </lineage>
</organism>
<dbReference type="Pfam" id="PF09409">
    <property type="entry name" value="PUB"/>
    <property type="match status" value="1"/>
</dbReference>
<dbReference type="GO" id="GO:0005737">
    <property type="term" value="C:cytoplasm"/>
    <property type="evidence" value="ECO:0007669"/>
    <property type="project" value="TreeGrafter"/>
</dbReference>
<name>A0AAD5SID0_9FUNG</name>
<reference evidence="3" key="1">
    <citation type="submission" date="2020-05" db="EMBL/GenBank/DDBJ databases">
        <title>Phylogenomic resolution of chytrid fungi.</title>
        <authorList>
            <person name="Stajich J.E."/>
            <person name="Amses K."/>
            <person name="Simmons R."/>
            <person name="Seto K."/>
            <person name="Myers J."/>
            <person name="Bonds A."/>
            <person name="Quandt C.A."/>
            <person name="Barry K."/>
            <person name="Liu P."/>
            <person name="Grigoriev I."/>
            <person name="Longcore J.E."/>
            <person name="James T.Y."/>
        </authorList>
    </citation>
    <scope>NUCLEOTIDE SEQUENCE</scope>
    <source>
        <strain evidence="3">JEL0318</strain>
    </source>
</reference>
<dbReference type="InterPro" id="IPR018997">
    <property type="entry name" value="PUB_domain"/>
</dbReference>
<protein>
    <recommendedName>
        <fullName evidence="2">PUB domain-containing protein</fullName>
    </recommendedName>
</protein>
<sequence length="165" mass="18753">MTLVVFESELGKHVSRITRENSPAVGLACLQTLEKLCTNIIDSPNDAKYQSLRSRNSKIKSTILNPTGGSEVLTLLGFTKRVQEFEEVWHFSASESSLNKLRKAQVILGESLQGAKQEAERVEQKAKEAKEKGSAEQQRREEVLRHIEADRQNVKERVAREKYMR</sequence>
<dbReference type="Gene3D" id="1.20.58.2190">
    <property type="match status" value="1"/>
</dbReference>
<keyword evidence="4" id="KW-1185">Reference proteome</keyword>
<dbReference type="CDD" id="cd09212">
    <property type="entry name" value="PUB"/>
    <property type="match status" value="1"/>
</dbReference>
<comment type="caution">
    <text evidence="3">The sequence shown here is derived from an EMBL/GenBank/DDBJ whole genome shotgun (WGS) entry which is preliminary data.</text>
</comment>
<feature type="region of interest" description="Disordered" evidence="1">
    <location>
        <begin position="119"/>
        <end position="165"/>
    </location>
</feature>
<dbReference type="SMART" id="SM00580">
    <property type="entry name" value="PUG"/>
    <property type="match status" value="1"/>
</dbReference>
<dbReference type="SUPFAM" id="SSF143503">
    <property type="entry name" value="PUG domain-like"/>
    <property type="match status" value="1"/>
</dbReference>
<evidence type="ECO:0000313" key="3">
    <source>
        <dbReference type="EMBL" id="KAJ3055207.1"/>
    </source>
</evidence>
<proteinExistence type="predicted"/>
<gene>
    <name evidence="3" type="ORF">HK097_011208</name>
</gene>
<dbReference type="PANTHER" id="PTHR23153:SF38">
    <property type="entry name" value="UBX DOMAIN-CONTAINING PROTEIN 6"/>
    <property type="match status" value="1"/>
</dbReference>
<dbReference type="EMBL" id="JADGJD010000090">
    <property type="protein sequence ID" value="KAJ3055207.1"/>
    <property type="molecule type" value="Genomic_DNA"/>
</dbReference>
<feature type="domain" description="PUB" evidence="2">
    <location>
        <begin position="28"/>
        <end position="102"/>
    </location>
</feature>
<dbReference type="AlphaFoldDB" id="A0AAD5SID0"/>
<evidence type="ECO:0000313" key="4">
    <source>
        <dbReference type="Proteomes" id="UP001212841"/>
    </source>
</evidence>
<dbReference type="InterPro" id="IPR036339">
    <property type="entry name" value="PUB-like_dom_sf"/>
</dbReference>
<dbReference type="Proteomes" id="UP001212841">
    <property type="component" value="Unassembled WGS sequence"/>
</dbReference>
<evidence type="ECO:0000259" key="2">
    <source>
        <dbReference type="Pfam" id="PF09409"/>
    </source>
</evidence>
<accession>A0AAD5SID0</accession>